<dbReference type="AlphaFoldDB" id="A0A1G1SUY0"/>
<dbReference type="Proteomes" id="UP000176294">
    <property type="component" value="Unassembled WGS sequence"/>
</dbReference>
<keyword evidence="2" id="KW-1185">Reference proteome</keyword>
<gene>
    <name evidence="1" type="ORF">BEN47_18595</name>
</gene>
<name>A0A1G1SUY0_9BACT</name>
<evidence type="ECO:0000313" key="2">
    <source>
        <dbReference type="Proteomes" id="UP000176294"/>
    </source>
</evidence>
<reference evidence="1 2" key="1">
    <citation type="submission" date="2016-08" db="EMBL/GenBank/DDBJ databases">
        <title>Hymenobacter coccineus sp. nov., Hymenobacter lapidarius sp. nov. and Hymenobacter glacialis sp. nov., isolated from Antarctic soil.</title>
        <authorList>
            <person name="Sedlacek I."/>
            <person name="Kralova S."/>
            <person name="Kyrova K."/>
            <person name="Maslanova I."/>
            <person name="Stankova E."/>
            <person name="Vrbovska V."/>
            <person name="Nemec M."/>
            <person name="Bartak M."/>
            <person name="Svec P."/>
            <person name="Busse H.-J."/>
            <person name="Pantucek R."/>
        </authorList>
    </citation>
    <scope>NUCLEOTIDE SEQUENCE [LARGE SCALE GENOMIC DNA]</scope>
    <source>
        <strain evidence="1 2">CCM 8643</strain>
    </source>
</reference>
<sequence length="78" mass="8244">MNFLAFAIQPAAGAAGVVSRVQLPVAGRSAFAHPEIGRVKGLLSAAAADRDQPRGALDSQRTQYRAQCRANCMTKANF</sequence>
<proteinExistence type="predicted"/>
<accession>A0A1G1SUY0</accession>
<dbReference type="OrthoDB" id="886744at2"/>
<organism evidence="1 2">
    <name type="scientific">Hymenobacter lapidarius</name>
    <dbReference type="NCBI Taxonomy" id="1908237"/>
    <lineage>
        <taxon>Bacteria</taxon>
        <taxon>Pseudomonadati</taxon>
        <taxon>Bacteroidota</taxon>
        <taxon>Cytophagia</taxon>
        <taxon>Cytophagales</taxon>
        <taxon>Hymenobacteraceae</taxon>
        <taxon>Hymenobacter</taxon>
    </lineage>
</organism>
<dbReference type="RefSeq" id="WP_125921747.1">
    <property type="nucleotide sequence ID" value="NZ_MDZB01000147.1"/>
</dbReference>
<evidence type="ECO:0000313" key="1">
    <source>
        <dbReference type="EMBL" id="OGX82416.1"/>
    </source>
</evidence>
<comment type="caution">
    <text evidence="1">The sequence shown here is derived from an EMBL/GenBank/DDBJ whole genome shotgun (WGS) entry which is preliminary data.</text>
</comment>
<protein>
    <submittedName>
        <fullName evidence="1">Uncharacterized protein</fullName>
    </submittedName>
</protein>
<dbReference type="EMBL" id="MDZB01000147">
    <property type="protein sequence ID" value="OGX82416.1"/>
    <property type="molecule type" value="Genomic_DNA"/>
</dbReference>